<evidence type="ECO:0000313" key="3">
    <source>
        <dbReference type="Proteomes" id="UP000223968"/>
    </source>
</evidence>
<feature type="transmembrane region" description="Helical" evidence="1">
    <location>
        <begin position="237"/>
        <end position="257"/>
    </location>
</feature>
<evidence type="ECO:0008006" key="4">
    <source>
        <dbReference type="Google" id="ProtNLM"/>
    </source>
</evidence>
<reference evidence="2 3" key="1">
    <citation type="submission" date="2017-10" db="EMBL/GenBank/DDBJ databases">
        <title>Comparative genomics in systemic dimorphic fungi from Ajellomycetaceae.</title>
        <authorList>
            <person name="Munoz J.F."/>
            <person name="Mcewen J.G."/>
            <person name="Clay O.K."/>
            <person name="Cuomo C.A."/>
        </authorList>
    </citation>
    <scope>NUCLEOTIDE SEQUENCE [LARGE SCALE GENOMIC DNA]</scope>
    <source>
        <strain evidence="2 3">UAMH5409</strain>
    </source>
</reference>
<keyword evidence="1" id="KW-0472">Membrane</keyword>
<dbReference type="STRING" id="1447875.A0A2B7Y8I1"/>
<protein>
    <recommendedName>
        <fullName evidence="4">Ferric oxidoreductase domain-containing protein</fullName>
    </recommendedName>
</protein>
<keyword evidence="1" id="KW-0812">Transmembrane</keyword>
<feature type="transmembrane region" description="Helical" evidence="1">
    <location>
        <begin position="264"/>
        <end position="282"/>
    </location>
</feature>
<evidence type="ECO:0000256" key="1">
    <source>
        <dbReference type="SAM" id="Phobius"/>
    </source>
</evidence>
<accession>A0A2B7Y8I1</accession>
<gene>
    <name evidence="2" type="ORF">AJ79_01227</name>
</gene>
<organism evidence="2 3">
    <name type="scientific">Helicocarpus griseus UAMH5409</name>
    <dbReference type="NCBI Taxonomy" id="1447875"/>
    <lineage>
        <taxon>Eukaryota</taxon>
        <taxon>Fungi</taxon>
        <taxon>Dikarya</taxon>
        <taxon>Ascomycota</taxon>
        <taxon>Pezizomycotina</taxon>
        <taxon>Eurotiomycetes</taxon>
        <taxon>Eurotiomycetidae</taxon>
        <taxon>Onygenales</taxon>
        <taxon>Ajellomycetaceae</taxon>
        <taxon>Helicocarpus</taxon>
    </lineage>
</organism>
<dbReference type="Proteomes" id="UP000223968">
    <property type="component" value="Unassembled WGS sequence"/>
</dbReference>
<keyword evidence="3" id="KW-1185">Reference proteome</keyword>
<dbReference type="AlphaFoldDB" id="A0A2B7Y8I1"/>
<dbReference type="OrthoDB" id="10006946at2759"/>
<feature type="transmembrane region" description="Helical" evidence="1">
    <location>
        <begin position="31"/>
        <end position="49"/>
    </location>
</feature>
<comment type="caution">
    <text evidence="2">The sequence shown here is derived from an EMBL/GenBank/DDBJ whole genome shotgun (WGS) entry which is preliminary data.</text>
</comment>
<feature type="transmembrane region" description="Helical" evidence="1">
    <location>
        <begin position="161"/>
        <end position="183"/>
    </location>
</feature>
<proteinExistence type="predicted"/>
<dbReference type="EMBL" id="PDNB01000011">
    <property type="protein sequence ID" value="PGH17343.1"/>
    <property type="molecule type" value="Genomic_DNA"/>
</dbReference>
<sequence length="287" mass="31849">MSSSLWPYRYTSPTPDQLRERRELLTLRGQYAQLSVLVFLLMLGVYRLATRKSSSSSAAGTQKRTPKSSWLDTPLEPGAPESRRQYLVAGAWFVWLLALSVWRTGDDYLHLTKSLAHTTLATLPLHPLLAPKLSPQTNPFTLLHTRLFHLPQTHLTPYHRLFGWLVFPTLLFLHAGLYVTFFMQKGLLQKRLGDADVQWGFVAVTGLVGLVGVARWMGAGMGRGGGGGGGKGGGKGWMRGYVVHVGLVMGVLGAVYCHVEYARGFVGWTLVVYGVDVGSWVVKRWLR</sequence>
<keyword evidence="1" id="KW-1133">Transmembrane helix</keyword>
<evidence type="ECO:0000313" key="2">
    <source>
        <dbReference type="EMBL" id="PGH17343.1"/>
    </source>
</evidence>
<name>A0A2B7Y8I1_9EURO</name>
<feature type="transmembrane region" description="Helical" evidence="1">
    <location>
        <begin position="195"/>
        <end position="217"/>
    </location>
</feature>